<evidence type="ECO:0000256" key="1">
    <source>
        <dbReference type="SAM" id="MobiDB-lite"/>
    </source>
</evidence>
<evidence type="ECO:0000313" key="3">
    <source>
        <dbReference type="Proteomes" id="UP000566819"/>
    </source>
</evidence>
<accession>A0A8H4VXC7</accession>
<keyword evidence="3" id="KW-1185">Reference proteome</keyword>
<dbReference type="Proteomes" id="UP000566819">
    <property type="component" value="Unassembled WGS sequence"/>
</dbReference>
<dbReference type="AlphaFoldDB" id="A0A8H4VXC7"/>
<proteinExistence type="predicted"/>
<organism evidence="2 3">
    <name type="scientific">Cudoniella acicularis</name>
    <dbReference type="NCBI Taxonomy" id="354080"/>
    <lineage>
        <taxon>Eukaryota</taxon>
        <taxon>Fungi</taxon>
        <taxon>Dikarya</taxon>
        <taxon>Ascomycota</taxon>
        <taxon>Pezizomycotina</taxon>
        <taxon>Leotiomycetes</taxon>
        <taxon>Helotiales</taxon>
        <taxon>Tricladiaceae</taxon>
        <taxon>Cudoniella</taxon>
    </lineage>
</organism>
<sequence>MPDIDEALAKDLQTLDPAELLDTAKIFKKALQDSRGKNSKLEDDLKALQTVHKQPSHRVSSFPSSTSSDDLQPTWIRAEVDCPAETSRTCFRQRSKYKTVIVFDQNLSTLKARSRASVKDELAGIYSRLPSRSASRFHVYIECSITAPTCAGLQEKFWVSTNEKPPSGFVLYCTIHLKRLSWKTRAMIWTGKVKWLYILPRRDLASEKREIFG</sequence>
<gene>
    <name evidence="2" type="ORF">G7Y89_g12443</name>
</gene>
<name>A0A8H4VXC7_9HELO</name>
<protein>
    <submittedName>
        <fullName evidence="2">Uncharacterized protein</fullName>
    </submittedName>
</protein>
<dbReference type="EMBL" id="JAAMPI010001310">
    <property type="protein sequence ID" value="KAF4625722.1"/>
    <property type="molecule type" value="Genomic_DNA"/>
</dbReference>
<reference evidence="2 3" key="1">
    <citation type="submission" date="2020-03" db="EMBL/GenBank/DDBJ databases">
        <title>Draft Genome Sequence of Cudoniella acicularis.</title>
        <authorList>
            <person name="Buettner E."/>
            <person name="Kellner H."/>
        </authorList>
    </citation>
    <scope>NUCLEOTIDE SEQUENCE [LARGE SCALE GENOMIC DNA]</scope>
    <source>
        <strain evidence="2 3">DSM 108380</strain>
    </source>
</reference>
<evidence type="ECO:0000313" key="2">
    <source>
        <dbReference type="EMBL" id="KAF4625722.1"/>
    </source>
</evidence>
<dbReference type="OrthoDB" id="5226509at2759"/>
<feature type="region of interest" description="Disordered" evidence="1">
    <location>
        <begin position="50"/>
        <end position="70"/>
    </location>
</feature>
<feature type="compositionally biased region" description="Low complexity" evidence="1">
    <location>
        <begin position="57"/>
        <end position="68"/>
    </location>
</feature>
<comment type="caution">
    <text evidence="2">The sequence shown here is derived from an EMBL/GenBank/DDBJ whole genome shotgun (WGS) entry which is preliminary data.</text>
</comment>